<keyword evidence="1" id="KW-0472">Membrane</keyword>
<dbReference type="EMBL" id="JARKNE010000006">
    <property type="protein sequence ID" value="KAK5825326.1"/>
    <property type="molecule type" value="Genomic_DNA"/>
</dbReference>
<accession>A0ABR0PM32</accession>
<reference evidence="2 3" key="1">
    <citation type="submission" date="2023-03" db="EMBL/GenBank/DDBJ databases">
        <title>WGS of Gossypium arboreum.</title>
        <authorList>
            <person name="Yu D."/>
        </authorList>
    </citation>
    <scope>NUCLEOTIDE SEQUENCE [LARGE SCALE GENOMIC DNA]</scope>
    <source>
        <tissue evidence="2">Leaf</tissue>
    </source>
</reference>
<gene>
    <name evidence="2" type="ORF">PVK06_020148</name>
</gene>
<dbReference type="Proteomes" id="UP001358586">
    <property type="component" value="Chromosome 6"/>
</dbReference>
<organism evidence="2 3">
    <name type="scientific">Gossypium arboreum</name>
    <name type="common">Tree cotton</name>
    <name type="synonym">Gossypium nanking</name>
    <dbReference type="NCBI Taxonomy" id="29729"/>
    <lineage>
        <taxon>Eukaryota</taxon>
        <taxon>Viridiplantae</taxon>
        <taxon>Streptophyta</taxon>
        <taxon>Embryophyta</taxon>
        <taxon>Tracheophyta</taxon>
        <taxon>Spermatophyta</taxon>
        <taxon>Magnoliopsida</taxon>
        <taxon>eudicotyledons</taxon>
        <taxon>Gunneridae</taxon>
        <taxon>Pentapetalae</taxon>
        <taxon>rosids</taxon>
        <taxon>malvids</taxon>
        <taxon>Malvales</taxon>
        <taxon>Malvaceae</taxon>
        <taxon>Malvoideae</taxon>
        <taxon>Gossypium</taxon>
    </lineage>
</organism>
<proteinExistence type="predicted"/>
<keyword evidence="1" id="KW-0812">Transmembrane</keyword>
<keyword evidence="3" id="KW-1185">Reference proteome</keyword>
<name>A0ABR0PM32_GOSAR</name>
<keyword evidence="1" id="KW-1133">Transmembrane helix</keyword>
<comment type="caution">
    <text evidence="2">The sequence shown here is derived from an EMBL/GenBank/DDBJ whole genome shotgun (WGS) entry which is preliminary data.</text>
</comment>
<evidence type="ECO:0000313" key="3">
    <source>
        <dbReference type="Proteomes" id="UP001358586"/>
    </source>
</evidence>
<evidence type="ECO:0000313" key="2">
    <source>
        <dbReference type="EMBL" id="KAK5825326.1"/>
    </source>
</evidence>
<protein>
    <submittedName>
        <fullName evidence="2">Uncharacterized protein</fullName>
    </submittedName>
</protein>
<evidence type="ECO:0000256" key="1">
    <source>
        <dbReference type="SAM" id="Phobius"/>
    </source>
</evidence>
<sequence>MDPKLVSGWWRGGDLRHIPSSRRQVYYHYRGHAFTFGVTGGWVGSRWVCSVCWLGSRVRHVGENVPGDVSRNATRKNQNWWLPLLTAIMGAIPVSIFTSLSELPAYVLTRNKFEWIPYEDPAIQEVILKEFFVNPNTWHMKVLLVVFTIVEIYETDRVL</sequence>
<feature type="transmembrane region" description="Helical" evidence="1">
    <location>
        <begin position="80"/>
        <end position="100"/>
    </location>
</feature>